<protein>
    <submittedName>
        <fullName evidence="3">MCE family protein</fullName>
    </submittedName>
</protein>
<proteinExistence type="predicted"/>
<dbReference type="InterPro" id="IPR024516">
    <property type="entry name" value="Mce_C"/>
</dbReference>
<dbReference type="PANTHER" id="PTHR33371">
    <property type="entry name" value="INTERMEMBRANE PHOSPHOLIPID TRANSPORT SYSTEM BINDING PROTEIN MLAD-RELATED"/>
    <property type="match status" value="1"/>
</dbReference>
<dbReference type="InterPro" id="IPR005693">
    <property type="entry name" value="Mce"/>
</dbReference>
<dbReference type="InterPro" id="IPR052336">
    <property type="entry name" value="MlaD_Phospholipid_Transporter"/>
</dbReference>
<sequence length="346" mass="36345">MNRGGLLGPLWKSLAFVVVTVVATGMLALTIAQTGGGGSVTYRARFTDASGLRDGDSVRIAGVQVGRVGGIRVVGRRQALVTFKIDRAHRLPASSTATIKYLNLIGQRYLEIGRGTGGAGVLRPGATIPVDRTAPALNLTQLFNGFQPLFQALSPNDVNRLAESIVQVLQGEGGTVEDLLSTVGSLTSGIADKDQVIGQVIDNLNAVLDTVNARGDNLSGLITTLRRLVSGLAGDRTSIGDAISALDDLAGVTTSLLQQGREPLRQDIAQLGRLSTNLDDDSPTVETFLRTLPVKMAAIGRVGSYGSWMNFYMCEASVTGVTYRQYPGETHPAPTGVHSDAARCGS</sequence>
<dbReference type="EMBL" id="WBMS02000064">
    <property type="protein sequence ID" value="MWA07151.1"/>
    <property type="molecule type" value="Genomic_DNA"/>
</dbReference>
<evidence type="ECO:0000313" key="4">
    <source>
        <dbReference type="Proteomes" id="UP000462055"/>
    </source>
</evidence>
<reference evidence="3" key="1">
    <citation type="submission" date="2019-12" db="EMBL/GenBank/DDBJ databases">
        <title>Actinomadura physcomitrii sp. nov., a novel actinomycete isolated from moss [Physcomitrium sphaericum (Ludw) Fuernr].</title>
        <authorList>
            <person name="Zhuang X."/>
        </authorList>
    </citation>
    <scope>NUCLEOTIDE SEQUENCE [LARGE SCALE GENOMIC DNA]</scope>
    <source>
        <strain evidence="3">LD22</strain>
    </source>
</reference>
<accession>A0A6I4MV10</accession>
<dbReference type="Pfam" id="PF11887">
    <property type="entry name" value="Mce4_CUP1"/>
    <property type="match status" value="1"/>
</dbReference>
<feature type="domain" description="Mce/MlaD" evidence="1">
    <location>
        <begin position="39"/>
        <end position="112"/>
    </location>
</feature>
<dbReference type="NCBIfam" id="TIGR00996">
    <property type="entry name" value="Mtu_fam_mce"/>
    <property type="match status" value="1"/>
</dbReference>
<dbReference type="RefSeq" id="WP_151600052.1">
    <property type="nucleotide sequence ID" value="NZ_WBMS02000064.1"/>
</dbReference>
<keyword evidence="4" id="KW-1185">Reference proteome</keyword>
<organism evidence="3 4">
    <name type="scientific">Actinomadura physcomitrii</name>
    <dbReference type="NCBI Taxonomy" id="2650748"/>
    <lineage>
        <taxon>Bacteria</taxon>
        <taxon>Bacillati</taxon>
        <taxon>Actinomycetota</taxon>
        <taxon>Actinomycetes</taxon>
        <taxon>Streptosporangiales</taxon>
        <taxon>Thermomonosporaceae</taxon>
        <taxon>Actinomadura</taxon>
    </lineage>
</organism>
<name>A0A6I4MV10_9ACTN</name>
<feature type="domain" description="Mammalian cell entry C-terminal" evidence="2">
    <location>
        <begin position="121"/>
        <end position="307"/>
    </location>
</feature>
<dbReference type="GO" id="GO:0005576">
    <property type="term" value="C:extracellular region"/>
    <property type="evidence" value="ECO:0007669"/>
    <property type="project" value="TreeGrafter"/>
</dbReference>
<evidence type="ECO:0000313" key="3">
    <source>
        <dbReference type="EMBL" id="MWA07151.1"/>
    </source>
</evidence>
<dbReference type="GO" id="GO:0051701">
    <property type="term" value="P:biological process involved in interaction with host"/>
    <property type="evidence" value="ECO:0007669"/>
    <property type="project" value="TreeGrafter"/>
</dbReference>
<dbReference type="Proteomes" id="UP000462055">
    <property type="component" value="Unassembled WGS sequence"/>
</dbReference>
<gene>
    <name evidence="3" type="ORF">F8568_043815</name>
</gene>
<dbReference type="PANTHER" id="PTHR33371:SF17">
    <property type="entry name" value="MCE-FAMILY PROTEIN MCE1B"/>
    <property type="match status" value="1"/>
</dbReference>
<evidence type="ECO:0000259" key="1">
    <source>
        <dbReference type="Pfam" id="PF02470"/>
    </source>
</evidence>
<dbReference type="InterPro" id="IPR003399">
    <property type="entry name" value="Mce/MlaD"/>
</dbReference>
<comment type="caution">
    <text evidence="3">The sequence shown here is derived from an EMBL/GenBank/DDBJ whole genome shotgun (WGS) entry which is preliminary data.</text>
</comment>
<dbReference type="Pfam" id="PF02470">
    <property type="entry name" value="MlaD"/>
    <property type="match status" value="1"/>
</dbReference>
<evidence type="ECO:0000259" key="2">
    <source>
        <dbReference type="Pfam" id="PF11887"/>
    </source>
</evidence>
<dbReference type="AlphaFoldDB" id="A0A6I4MV10"/>